<gene>
    <name evidence="3" type="ORF">BCR34DRAFT_669974</name>
</gene>
<feature type="transmembrane region" description="Helical" evidence="2">
    <location>
        <begin position="126"/>
        <end position="145"/>
    </location>
</feature>
<name>A0A1Y1Y3Y2_9PLEO</name>
<dbReference type="EMBL" id="MCFA01000372">
    <property type="protein sequence ID" value="ORX92741.1"/>
    <property type="molecule type" value="Genomic_DNA"/>
</dbReference>
<keyword evidence="2" id="KW-0812">Transmembrane</keyword>
<feature type="region of interest" description="Disordered" evidence="1">
    <location>
        <begin position="239"/>
        <end position="271"/>
    </location>
</feature>
<evidence type="ECO:0000313" key="4">
    <source>
        <dbReference type="Proteomes" id="UP000193144"/>
    </source>
</evidence>
<keyword evidence="4" id="KW-1185">Reference proteome</keyword>
<feature type="transmembrane region" description="Helical" evidence="2">
    <location>
        <begin position="166"/>
        <end position="189"/>
    </location>
</feature>
<evidence type="ECO:0000313" key="3">
    <source>
        <dbReference type="EMBL" id="ORX92741.1"/>
    </source>
</evidence>
<accession>A0A1Y1Y3Y2</accession>
<dbReference type="STRING" id="1231657.A0A1Y1Y3Y2"/>
<evidence type="ECO:0000256" key="1">
    <source>
        <dbReference type="SAM" id="MobiDB-lite"/>
    </source>
</evidence>
<keyword evidence="2" id="KW-0472">Membrane</keyword>
<feature type="transmembrane region" description="Helical" evidence="2">
    <location>
        <begin position="209"/>
        <end position="229"/>
    </location>
</feature>
<evidence type="ECO:0000256" key="2">
    <source>
        <dbReference type="SAM" id="Phobius"/>
    </source>
</evidence>
<reference evidence="3 4" key="1">
    <citation type="submission" date="2016-07" db="EMBL/GenBank/DDBJ databases">
        <title>Pervasive Adenine N6-methylation of Active Genes in Fungi.</title>
        <authorList>
            <consortium name="DOE Joint Genome Institute"/>
            <person name="Mondo S.J."/>
            <person name="Dannebaum R.O."/>
            <person name="Kuo R.C."/>
            <person name="Labutti K."/>
            <person name="Haridas S."/>
            <person name="Kuo A."/>
            <person name="Salamov A."/>
            <person name="Ahrendt S.R."/>
            <person name="Lipzen A."/>
            <person name="Sullivan W."/>
            <person name="Andreopoulos W.B."/>
            <person name="Clum A."/>
            <person name="Lindquist E."/>
            <person name="Daum C."/>
            <person name="Ramamoorthy G.K."/>
            <person name="Gryganskyi A."/>
            <person name="Culley D."/>
            <person name="Magnuson J.K."/>
            <person name="James T.Y."/>
            <person name="O'Malley M.A."/>
            <person name="Stajich J.E."/>
            <person name="Spatafora J.W."/>
            <person name="Visel A."/>
            <person name="Grigoriev I.V."/>
        </authorList>
    </citation>
    <scope>NUCLEOTIDE SEQUENCE [LARGE SCALE GENOMIC DNA]</scope>
    <source>
        <strain evidence="3 4">CBS 115471</strain>
    </source>
</reference>
<comment type="caution">
    <text evidence="3">The sequence shown here is derived from an EMBL/GenBank/DDBJ whole genome shotgun (WGS) entry which is preliminary data.</text>
</comment>
<sequence length="271" mass="29909">MSESKQRTMNNVTMRLWTYLLPIPIILFYVLSLTGCMSTSPGIPNIFLLRMHPQSTSGSIGDWNIRINYFSQEYRMFFDIRIVWRNSHESSPPKLHHDRYGSCSLIILFVGSPYDAIQDICLPSRWGRWSFFVGLILLVLLKRGLKAAKPVAASRLQFYKRSTINTLWLSTALALSSALATTETLGALQYWSTLTSAKLKLFGGVSLQVLQWLVFSFSALFAFGISTIFKSSEENVSSAGSDVEKATPRSGSGSGSGASSGGAPPIPALNF</sequence>
<dbReference type="OrthoDB" id="3791016at2759"/>
<keyword evidence="2" id="KW-1133">Transmembrane helix</keyword>
<protein>
    <submittedName>
        <fullName evidence="3">Uncharacterized protein</fullName>
    </submittedName>
</protein>
<proteinExistence type="predicted"/>
<organism evidence="3 4">
    <name type="scientific">Clohesyomyces aquaticus</name>
    <dbReference type="NCBI Taxonomy" id="1231657"/>
    <lineage>
        <taxon>Eukaryota</taxon>
        <taxon>Fungi</taxon>
        <taxon>Dikarya</taxon>
        <taxon>Ascomycota</taxon>
        <taxon>Pezizomycotina</taxon>
        <taxon>Dothideomycetes</taxon>
        <taxon>Pleosporomycetidae</taxon>
        <taxon>Pleosporales</taxon>
        <taxon>Lindgomycetaceae</taxon>
        <taxon>Clohesyomyces</taxon>
    </lineage>
</organism>
<dbReference type="AlphaFoldDB" id="A0A1Y1Y3Y2"/>
<dbReference type="Proteomes" id="UP000193144">
    <property type="component" value="Unassembled WGS sequence"/>
</dbReference>